<dbReference type="GO" id="GO:0016491">
    <property type="term" value="F:oxidoreductase activity"/>
    <property type="evidence" value="ECO:0007669"/>
    <property type="project" value="UniProtKB-KW"/>
</dbReference>
<evidence type="ECO:0000313" key="2">
    <source>
        <dbReference type="Ensembl" id="ENSCINP00000024336.2"/>
    </source>
</evidence>
<dbReference type="InParanoid" id="F6VSM6"/>
<name>F6VSM6_CIOIN</name>
<dbReference type="PRINTS" id="PR00081">
    <property type="entry name" value="GDHRDH"/>
</dbReference>
<dbReference type="Ensembl" id="ENSCINT00000024582.2">
    <property type="protein sequence ID" value="ENSCINP00000024336.2"/>
    <property type="gene ID" value="ENSCING00000013208.2"/>
</dbReference>
<dbReference type="PROSITE" id="PS00061">
    <property type="entry name" value="ADH_SHORT"/>
    <property type="match status" value="1"/>
</dbReference>
<dbReference type="Proteomes" id="UP000008144">
    <property type="component" value="Chromosome 8"/>
</dbReference>
<dbReference type="Gene3D" id="3.40.50.720">
    <property type="entry name" value="NAD(P)-binding Rossmann-like Domain"/>
    <property type="match status" value="1"/>
</dbReference>
<reference evidence="2" key="2">
    <citation type="journal article" date="2008" name="Genome Biol.">
        <title>Improved genome assembly and evidence-based global gene model set for the chordate Ciona intestinalis: new insight into intron and operon populations.</title>
        <authorList>
            <person name="Satou Y."/>
            <person name="Mineta K."/>
            <person name="Ogasawara M."/>
            <person name="Sasakura Y."/>
            <person name="Shoguchi E."/>
            <person name="Ueno K."/>
            <person name="Yamada L."/>
            <person name="Matsumoto J."/>
            <person name="Wasserscheid J."/>
            <person name="Dewar K."/>
            <person name="Wiley G.B."/>
            <person name="Macmil S.L."/>
            <person name="Roe B.A."/>
            <person name="Zeller R.W."/>
            <person name="Hastings K.E."/>
            <person name="Lemaire P."/>
            <person name="Lindquist E."/>
            <person name="Endo T."/>
            <person name="Hotta K."/>
            <person name="Inaba K."/>
        </authorList>
    </citation>
    <scope>NUCLEOTIDE SEQUENCE [LARGE SCALE GENOMIC DNA]</scope>
    <source>
        <strain evidence="2">wild type</strain>
    </source>
</reference>
<dbReference type="Pfam" id="PF13561">
    <property type="entry name" value="adh_short_C2"/>
    <property type="match status" value="1"/>
</dbReference>
<proteinExistence type="predicted"/>
<sequence length="129" mass="13965">MPYLIKTEGCVVNVSSIATEIYIPECLQYSMAKSALDHFTKCGALELAKSGVRMNSINPSSMPTKILHRALGPEKASELFKQSKSLHPLGSSCLTLKEVSDVVIFLCSPESNSITGSCLRTDRGRLMVG</sequence>
<dbReference type="AlphaFoldDB" id="F6VSM6"/>
<dbReference type="GeneTree" id="ENSGT00940000164675"/>
<dbReference type="HOGENOM" id="CLU_010194_47_3_1"/>
<dbReference type="EMBL" id="EAAA01002691">
    <property type="status" value="NOT_ANNOTATED_CDS"/>
    <property type="molecule type" value="Genomic_DNA"/>
</dbReference>
<reference evidence="2" key="4">
    <citation type="submission" date="2025-09" db="UniProtKB">
        <authorList>
            <consortium name="Ensembl"/>
        </authorList>
    </citation>
    <scope>IDENTIFICATION</scope>
</reference>
<dbReference type="InterPro" id="IPR020904">
    <property type="entry name" value="Sc_DH/Rdtase_CS"/>
</dbReference>
<dbReference type="InterPro" id="IPR002347">
    <property type="entry name" value="SDR_fam"/>
</dbReference>
<dbReference type="OMA" id="AVITPIH"/>
<keyword evidence="1" id="KW-0560">Oxidoreductase</keyword>
<dbReference type="PANTHER" id="PTHR43975:SF2">
    <property type="entry name" value="EG:BACR7A4.14 PROTEIN-RELATED"/>
    <property type="match status" value="1"/>
</dbReference>
<protein>
    <submittedName>
        <fullName evidence="2">Uncharacterized protein</fullName>
    </submittedName>
</protein>
<dbReference type="SUPFAM" id="SSF51735">
    <property type="entry name" value="NAD(P)-binding Rossmann-fold domains"/>
    <property type="match status" value="1"/>
</dbReference>
<keyword evidence="3" id="KW-1185">Reference proteome</keyword>
<evidence type="ECO:0000256" key="1">
    <source>
        <dbReference type="ARBA" id="ARBA00023002"/>
    </source>
</evidence>
<dbReference type="InterPro" id="IPR036291">
    <property type="entry name" value="NAD(P)-bd_dom_sf"/>
</dbReference>
<reference evidence="2" key="3">
    <citation type="submission" date="2025-08" db="UniProtKB">
        <authorList>
            <consortium name="Ensembl"/>
        </authorList>
    </citation>
    <scope>IDENTIFICATION</scope>
</reference>
<accession>F6VSM6</accession>
<evidence type="ECO:0000313" key="3">
    <source>
        <dbReference type="Proteomes" id="UP000008144"/>
    </source>
</evidence>
<reference evidence="3" key="1">
    <citation type="journal article" date="2002" name="Science">
        <title>The draft genome of Ciona intestinalis: insights into chordate and vertebrate origins.</title>
        <authorList>
            <person name="Dehal P."/>
            <person name="Satou Y."/>
            <person name="Campbell R.K."/>
            <person name="Chapman J."/>
            <person name="Degnan B."/>
            <person name="De Tomaso A."/>
            <person name="Davidson B."/>
            <person name="Di Gregorio A."/>
            <person name="Gelpke M."/>
            <person name="Goodstein D.M."/>
            <person name="Harafuji N."/>
            <person name="Hastings K.E."/>
            <person name="Ho I."/>
            <person name="Hotta K."/>
            <person name="Huang W."/>
            <person name="Kawashima T."/>
            <person name="Lemaire P."/>
            <person name="Martinez D."/>
            <person name="Meinertzhagen I.A."/>
            <person name="Necula S."/>
            <person name="Nonaka M."/>
            <person name="Putnam N."/>
            <person name="Rash S."/>
            <person name="Saiga H."/>
            <person name="Satake M."/>
            <person name="Terry A."/>
            <person name="Yamada L."/>
            <person name="Wang H.G."/>
            <person name="Awazu S."/>
            <person name="Azumi K."/>
            <person name="Boore J."/>
            <person name="Branno M."/>
            <person name="Chin-Bow S."/>
            <person name="DeSantis R."/>
            <person name="Doyle S."/>
            <person name="Francino P."/>
            <person name="Keys D.N."/>
            <person name="Haga S."/>
            <person name="Hayashi H."/>
            <person name="Hino K."/>
            <person name="Imai K.S."/>
            <person name="Inaba K."/>
            <person name="Kano S."/>
            <person name="Kobayashi K."/>
            <person name="Kobayashi M."/>
            <person name="Lee B.I."/>
            <person name="Makabe K.W."/>
            <person name="Manohar C."/>
            <person name="Matassi G."/>
            <person name="Medina M."/>
            <person name="Mochizuki Y."/>
            <person name="Mount S."/>
            <person name="Morishita T."/>
            <person name="Miura S."/>
            <person name="Nakayama A."/>
            <person name="Nishizaka S."/>
            <person name="Nomoto H."/>
            <person name="Ohta F."/>
            <person name="Oishi K."/>
            <person name="Rigoutsos I."/>
            <person name="Sano M."/>
            <person name="Sasaki A."/>
            <person name="Sasakura Y."/>
            <person name="Shoguchi E."/>
            <person name="Shin-i T."/>
            <person name="Spagnuolo A."/>
            <person name="Stainier D."/>
            <person name="Suzuki M.M."/>
            <person name="Tassy O."/>
            <person name="Takatori N."/>
            <person name="Tokuoka M."/>
            <person name="Yagi K."/>
            <person name="Yoshizaki F."/>
            <person name="Wada S."/>
            <person name="Zhang C."/>
            <person name="Hyatt P.D."/>
            <person name="Larimer F."/>
            <person name="Detter C."/>
            <person name="Doggett N."/>
            <person name="Glavina T."/>
            <person name="Hawkins T."/>
            <person name="Richardson P."/>
            <person name="Lucas S."/>
            <person name="Kohara Y."/>
            <person name="Levine M."/>
            <person name="Satoh N."/>
            <person name="Rokhsar D.S."/>
        </authorList>
    </citation>
    <scope>NUCLEOTIDE SEQUENCE [LARGE SCALE GENOMIC DNA]</scope>
</reference>
<dbReference type="PANTHER" id="PTHR43975">
    <property type="entry name" value="ZGC:101858"/>
    <property type="match status" value="1"/>
</dbReference>
<organism evidence="2 3">
    <name type="scientific">Ciona intestinalis</name>
    <name type="common">Transparent sea squirt</name>
    <name type="synonym">Ascidia intestinalis</name>
    <dbReference type="NCBI Taxonomy" id="7719"/>
    <lineage>
        <taxon>Eukaryota</taxon>
        <taxon>Metazoa</taxon>
        <taxon>Chordata</taxon>
        <taxon>Tunicata</taxon>
        <taxon>Ascidiacea</taxon>
        <taxon>Phlebobranchia</taxon>
        <taxon>Cionidae</taxon>
        <taxon>Ciona</taxon>
    </lineage>
</organism>